<reference evidence="3 4" key="1">
    <citation type="submission" date="2016-10" db="EMBL/GenBank/DDBJ databases">
        <authorList>
            <person name="de Groot N.N."/>
        </authorList>
    </citation>
    <scope>NUCLEOTIDE SEQUENCE [LARGE SCALE GENOMIC DNA]</scope>
    <source>
        <strain evidence="3 4">M79</strain>
    </source>
</reference>
<organism evidence="3 4">
    <name type="scientific">Lactococcus garvieae</name>
    <dbReference type="NCBI Taxonomy" id="1363"/>
    <lineage>
        <taxon>Bacteria</taxon>
        <taxon>Bacillati</taxon>
        <taxon>Bacillota</taxon>
        <taxon>Bacilli</taxon>
        <taxon>Lactobacillales</taxon>
        <taxon>Streptococcaceae</taxon>
        <taxon>Lactococcus</taxon>
    </lineage>
</organism>
<dbReference type="OrthoDB" id="2339326at2"/>
<dbReference type="InterPro" id="IPR027994">
    <property type="entry name" value="WxL_dom"/>
</dbReference>
<gene>
    <name evidence="2" type="ORF">QHR29_03940</name>
    <name evidence="3" type="ORF">SAMN05216438_101467</name>
</gene>
<proteinExistence type="predicted"/>
<reference evidence="2" key="2">
    <citation type="submission" date="2023-04" db="EMBL/GenBank/DDBJ databases">
        <title>Genomic analysis of Lactococcus garvieae isolates.</title>
        <authorList>
            <person name="Zhanghang C."/>
        </authorList>
    </citation>
    <scope>NUCLEOTIDE SEQUENCE</scope>
    <source>
        <strain evidence="2">ZB-1</strain>
    </source>
</reference>
<dbReference type="EMBL" id="FOTJ01000001">
    <property type="protein sequence ID" value="SFL13663.1"/>
    <property type="molecule type" value="Genomic_DNA"/>
</dbReference>
<accession>A0A1I4F886</accession>
<dbReference type="RefSeq" id="WP_017370678.1">
    <property type="nucleotide sequence ID" value="NZ_AP026069.1"/>
</dbReference>
<evidence type="ECO:0000313" key="2">
    <source>
        <dbReference type="EMBL" id="MDH7959621.1"/>
    </source>
</evidence>
<evidence type="ECO:0000313" key="3">
    <source>
        <dbReference type="EMBL" id="SFL13663.1"/>
    </source>
</evidence>
<evidence type="ECO:0000313" key="4">
    <source>
        <dbReference type="Proteomes" id="UP000181969"/>
    </source>
</evidence>
<evidence type="ECO:0000259" key="1">
    <source>
        <dbReference type="Pfam" id="PF13731"/>
    </source>
</evidence>
<protein>
    <submittedName>
        <fullName evidence="3">WxL domain surface cell wall-binding</fullName>
    </submittedName>
    <submittedName>
        <fullName evidence="2">WxL domain-containing protein</fullName>
    </submittedName>
</protein>
<dbReference type="Pfam" id="PF13731">
    <property type="entry name" value="WxL"/>
    <property type="match status" value="1"/>
</dbReference>
<sequence>MKTFIAMLCLLASIQLTELGNAEEMKVNYGNDASIQYAMGEFSIDFVSSLDFGTNEISNQNQVYFAQAQRYYKSTLVTPNFIQITDNRGTLKGWTLKVYEKEQFKAEDYSQYQELKGASLSFDKPILVTNNNAQQPQAYEVRNLVPGIETLVAQAKVGEGAGTWIIRWGNKEDLFSRKFSTSAKDISKYFTSSVSLYVPGDTPKEATTYRTNLTWILSELPDNQ</sequence>
<name>A0A1I4F886_9LACT</name>
<dbReference type="Proteomes" id="UP001157396">
    <property type="component" value="Unassembled WGS sequence"/>
</dbReference>
<feature type="domain" description="WxL" evidence="1">
    <location>
        <begin position="38"/>
        <end position="221"/>
    </location>
</feature>
<dbReference type="EMBL" id="JARYTV010000002">
    <property type="protein sequence ID" value="MDH7959621.1"/>
    <property type="molecule type" value="Genomic_DNA"/>
</dbReference>
<dbReference type="AlphaFoldDB" id="A0A1I4F886"/>
<dbReference type="Proteomes" id="UP000181969">
    <property type="component" value="Unassembled WGS sequence"/>
</dbReference>